<sequence>MDDWELVRYALERRQYLVAMWITLHKPRFIATFVASARVMGWPVIALGVTLVTFTVVIIARNVVPVLATPGTVSYGLLQALVVLVSFNIYVNYFCATTFSWQIGKAPAEYAYRDPHATNPADAPHVDSNSSEDSHEDSEHANDGGQRISRNAQEMSSVAPRLQLAQHAFSSPHKGAEAPGGTFDVTLNASSSPRVPLPAVTGGAVSSRPPLPATNFAGIRVVHVYRGYDSADRDAAVTVPLSQPNAAVVHRRGGMGSLLACPISLTRRARAVCPGRECHLGCMPYHSRPEASLATLLELETLAGVAEHYPPRLRAARVLDAPRRYCHHCRRLKAPREHHCVICDECIAKMDHHCPWINNCVGAENQRYFLLLVWWLWAGTLLASTFMGYGYVHERSNARKLRHLRRQWRTSPYKAAVEAELRALRMPYGPAGVLLTSSLAILTLGLTVIIFLCMSLFLYVNQRLVLENTTAIECIYVDEKRKRVYQSTDFTYRNPYDLGKWLNFVDLFSPARDPFVKMELEAEAETARKATVNRPGGWASDRGPRWRSTARQLVQRLAVVVWLTGFPTFRPIYGDGVHYPIFDSLASGEPHPLLAV</sequence>
<evidence type="ECO:0000256" key="2">
    <source>
        <dbReference type="ARBA" id="ARBA00022679"/>
    </source>
</evidence>
<proteinExistence type="inferred from homology"/>
<comment type="similarity">
    <text evidence="7">Belongs to the DHHC palmitoyltransferase family.</text>
</comment>
<keyword evidence="6 7" id="KW-0012">Acyltransferase</keyword>
<feature type="transmembrane region" description="Helical" evidence="7">
    <location>
        <begin position="432"/>
        <end position="460"/>
    </location>
</feature>
<gene>
    <name evidence="10" type="primary">LgM4147LRVhigh.21.01010.00380</name>
    <name evidence="10" type="ORF">BN36_2130020</name>
</gene>
<accession>A0A1E1IW23</accession>
<feature type="region of interest" description="Disordered" evidence="8">
    <location>
        <begin position="114"/>
        <end position="145"/>
    </location>
</feature>
<feature type="domain" description="Palmitoyltransferase DHHC" evidence="9">
    <location>
        <begin position="323"/>
        <end position="473"/>
    </location>
</feature>
<evidence type="ECO:0000256" key="7">
    <source>
        <dbReference type="RuleBase" id="RU079119"/>
    </source>
</evidence>
<feature type="transmembrane region" description="Helical" evidence="7">
    <location>
        <begin position="368"/>
        <end position="392"/>
    </location>
</feature>
<dbReference type="EMBL" id="CALQ01000856">
    <property type="protein sequence ID" value="CCM15494.1"/>
    <property type="molecule type" value="Genomic_DNA"/>
</dbReference>
<evidence type="ECO:0000256" key="1">
    <source>
        <dbReference type="ARBA" id="ARBA00004141"/>
    </source>
</evidence>
<keyword evidence="4 7" id="KW-1133">Transmembrane helix</keyword>
<evidence type="ECO:0000313" key="10">
    <source>
        <dbReference type="EMBL" id="CCM15494.1"/>
    </source>
</evidence>
<keyword evidence="5 7" id="KW-0472">Membrane</keyword>
<feature type="transmembrane region" description="Helical" evidence="7">
    <location>
        <begin position="39"/>
        <end position="60"/>
    </location>
</feature>
<evidence type="ECO:0000256" key="8">
    <source>
        <dbReference type="SAM" id="MobiDB-lite"/>
    </source>
</evidence>
<name>A0A1E1IW23_LEIGU</name>
<dbReference type="GO" id="GO:0016020">
    <property type="term" value="C:membrane"/>
    <property type="evidence" value="ECO:0007669"/>
    <property type="project" value="UniProtKB-SubCell"/>
</dbReference>
<organism evidence="10">
    <name type="scientific">Leishmania guyanensis</name>
    <dbReference type="NCBI Taxonomy" id="5670"/>
    <lineage>
        <taxon>Eukaryota</taxon>
        <taxon>Discoba</taxon>
        <taxon>Euglenozoa</taxon>
        <taxon>Kinetoplastea</taxon>
        <taxon>Metakinetoplastina</taxon>
        <taxon>Trypanosomatida</taxon>
        <taxon>Trypanosomatidae</taxon>
        <taxon>Leishmaniinae</taxon>
        <taxon>Leishmania</taxon>
        <taxon>Leishmania guyanensis species complex</taxon>
    </lineage>
</organism>
<feature type="transmembrane region" description="Helical" evidence="7">
    <location>
        <begin position="72"/>
        <end position="91"/>
    </location>
</feature>
<evidence type="ECO:0000256" key="3">
    <source>
        <dbReference type="ARBA" id="ARBA00022692"/>
    </source>
</evidence>
<dbReference type="InterPro" id="IPR039859">
    <property type="entry name" value="PFA4/ZDH16/20/ERF2-like"/>
</dbReference>
<dbReference type="PANTHER" id="PTHR12246">
    <property type="entry name" value="PALMITOYLTRANSFERASE ZDHHC16"/>
    <property type="match status" value="1"/>
</dbReference>
<comment type="subcellular location">
    <subcellularLocation>
        <location evidence="1">Membrane</location>
        <topology evidence="1">Multi-pass membrane protein</topology>
    </subcellularLocation>
</comment>
<protein>
    <recommendedName>
        <fullName evidence="7">Palmitoyltransferase</fullName>
        <ecNumber evidence="7">2.3.1.225</ecNumber>
    </recommendedName>
</protein>
<comment type="domain">
    <text evidence="7">The DHHC domain is required for palmitoyltransferase activity.</text>
</comment>
<evidence type="ECO:0000256" key="6">
    <source>
        <dbReference type="ARBA" id="ARBA00023315"/>
    </source>
</evidence>
<evidence type="ECO:0000256" key="5">
    <source>
        <dbReference type="ARBA" id="ARBA00023136"/>
    </source>
</evidence>
<dbReference type="GO" id="GO:0019706">
    <property type="term" value="F:protein-cysteine S-palmitoyltransferase activity"/>
    <property type="evidence" value="ECO:0007669"/>
    <property type="project" value="UniProtKB-EC"/>
</dbReference>
<reference evidence="10" key="1">
    <citation type="submission" date="2012-08" db="EMBL/GenBank/DDBJ databases">
        <title>Comparative genomics of metastatic and non-metastatic Leishmania guyanensis provides insights into polygenic factors involved in Leishmania RNA virus infection.</title>
        <authorList>
            <person name="Smith D."/>
            <person name="Hertz-Fowler C."/>
            <person name="Martin R."/>
            <person name="Dickens N."/>
            <person name="Fasel N."/>
            <person name="Falquet L."/>
            <person name="Beverley S."/>
            <person name="Zangger H."/>
            <person name="Calderon-Copete S."/>
            <person name="Mottram J."/>
            <person name="Xenarios I."/>
        </authorList>
    </citation>
    <scope>NUCLEOTIDE SEQUENCE</scope>
    <source>
        <strain evidence="10">MHOM/BR/75/M4147/SSU:IR2SAT-LUC</strain>
    </source>
</reference>
<dbReference type="Pfam" id="PF01529">
    <property type="entry name" value="DHHC"/>
    <property type="match status" value="1"/>
</dbReference>
<comment type="catalytic activity">
    <reaction evidence="7">
        <text>L-cysteinyl-[protein] + hexadecanoyl-CoA = S-hexadecanoyl-L-cysteinyl-[protein] + CoA</text>
        <dbReference type="Rhea" id="RHEA:36683"/>
        <dbReference type="Rhea" id="RHEA-COMP:10131"/>
        <dbReference type="Rhea" id="RHEA-COMP:11032"/>
        <dbReference type="ChEBI" id="CHEBI:29950"/>
        <dbReference type="ChEBI" id="CHEBI:57287"/>
        <dbReference type="ChEBI" id="CHEBI:57379"/>
        <dbReference type="ChEBI" id="CHEBI:74151"/>
        <dbReference type="EC" id="2.3.1.225"/>
    </reaction>
</comment>
<dbReference type="PROSITE" id="PS50216">
    <property type="entry name" value="DHHC"/>
    <property type="match status" value="1"/>
</dbReference>
<evidence type="ECO:0000256" key="4">
    <source>
        <dbReference type="ARBA" id="ARBA00022989"/>
    </source>
</evidence>
<keyword evidence="2 7" id="KW-0808">Transferase</keyword>
<dbReference type="EC" id="2.3.1.225" evidence="7"/>
<dbReference type="AlphaFoldDB" id="A0A1E1IW23"/>
<keyword evidence="3 7" id="KW-0812">Transmembrane</keyword>
<evidence type="ECO:0000259" key="9">
    <source>
        <dbReference type="Pfam" id="PF01529"/>
    </source>
</evidence>
<dbReference type="InterPro" id="IPR001594">
    <property type="entry name" value="Palmitoyltrfase_DHHC"/>
</dbReference>